<evidence type="ECO:0000256" key="1">
    <source>
        <dbReference type="SAM" id="MobiDB-lite"/>
    </source>
</evidence>
<evidence type="ECO:0000313" key="3">
    <source>
        <dbReference type="EMBL" id="KAJ9160730.1"/>
    </source>
</evidence>
<dbReference type="InterPro" id="IPR036047">
    <property type="entry name" value="F-box-like_dom_sf"/>
</dbReference>
<keyword evidence="4" id="KW-1185">Reference proteome</keyword>
<proteinExistence type="predicted"/>
<comment type="caution">
    <text evidence="3">The sequence shown here is derived from an EMBL/GenBank/DDBJ whole genome shotgun (WGS) entry which is preliminary data.</text>
</comment>
<organism evidence="3 4">
    <name type="scientific">Coniochaeta hoffmannii</name>
    <dbReference type="NCBI Taxonomy" id="91930"/>
    <lineage>
        <taxon>Eukaryota</taxon>
        <taxon>Fungi</taxon>
        <taxon>Dikarya</taxon>
        <taxon>Ascomycota</taxon>
        <taxon>Pezizomycotina</taxon>
        <taxon>Sordariomycetes</taxon>
        <taxon>Sordariomycetidae</taxon>
        <taxon>Coniochaetales</taxon>
        <taxon>Coniochaetaceae</taxon>
        <taxon>Coniochaeta</taxon>
    </lineage>
</organism>
<dbReference type="Proteomes" id="UP001174691">
    <property type="component" value="Unassembled WGS sequence"/>
</dbReference>
<sequence length="522" mass="58515">MGESPTPRIVRQPVEMVVKIASYLSLNDICALRLTCKAMDGLLVDSFVRRFFRAKRFWLHDDSLQALVDMSAHPAISRQLEHVALGTDHISRPLHRSYLGEAENLTSSHLQQLHHCLNSQFHMQWTGADVAMLAKAFANLPNLQTVSIRDVDKSSSAQLRRDAGTLWEDLEYFTSYGTRAVRRATCHDTTTDKAEEEYRGRDANATAKSHITERQFIKALAALAQAGARPAAIEAVIHNQKWCLSDKSVYVDPTLQAGLEPVFSGLTKLHLDLALGKNVPYSAVQWGSGYHAVNFSPCLQKFMSLVPALTWLRLGLAGSVFAATQQLFWWLAGEAGSVYSDSSRFPPPVRFARLEHLEIAKATVSCHIVKKVLARHSDVLRRLNLRCVAFVLTALDDKYEDDVWTHFVRFLADKTDLRSFRVSDAWVETGSHKMPTPVNLTTRNLQNARSRGEMMLFPDGLARLMDTSRNQTMVEDPDDGESFADDYDDDDEVDEENGLEPDYGEDPEESNDDEGEDSGGEQ</sequence>
<name>A0AA38VYN3_9PEZI</name>
<protein>
    <recommendedName>
        <fullName evidence="2">F-box domain-containing protein</fullName>
    </recommendedName>
</protein>
<dbReference type="EMBL" id="JANBVN010000032">
    <property type="protein sequence ID" value="KAJ9160730.1"/>
    <property type="molecule type" value="Genomic_DNA"/>
</dbReference>
<feature type="domain" description="F-box" evidence="2">
    <location>
        <begin position="6"/>
        <end position="55"/>
    </location>
</feature>
<accession>A0AA38VYN3</accession>
<gene>
    <name evidence="3" type="ORF">NKR19_g3060</name>
</gene>
<dbReference type="SUPFAM" id="SSF81383">
    <property type="entry name" value="F-box domain"/>
    <property type="match status" value="1"/>
</dbReference>
<dbReference type="AlphaFoldDB" id="A0AA38VYN3"/>
<feature type="region of interest" description="Disordered" evidence="1">
    <location>
        <begin position="472"/>
        <end position="522"/>
    </location>
</feature>
<feature type="compositionally biased region" description="Acidic residues" evidence="1">
    <location>
        <begin position="475"/>
        <end position="522"/>
    </location>
</feature>
<evidence type="ECO:0000259" key="2">
    <source>
        <dbReference type="PROSITE" id="PS50181"/>
    </source>
</evidence>
<dbReference type="InterPro" id="IPR001810">
    <property type="entry name" value="F-box_dom"/>
</dbReference>
<evidence type="ECO:0000313" key="4">
    <source>
        <dbReference type="Proteomes" id="UP001174691"/>
    </source>
</evidence>
<dbReference type="PROSITE" id="PS50181">
    <property type="entry name" value="FBOX"/>
    <property type="match status" value="1"/>
</dbReference>
<reference evidence="3" key="1">
    <citation type="submission" date="2022-07" db="EMBL/GenBank/DDBJ databases">
        <title>Fungi with potential for degradation of polypropylene.</title>
        <authorList>
            <person name="Gostincar C."/>
        </authorList>
    </citation>
    <scope>NUCLEOTIDE SEQUENCE</scope>
    <source>
        <strain evidence="3">EXF-13287</strain>
    </source>
</reference>
<dbReference type="CDD" id="cd09917">
    <property type="entry name" value="F-box_SF"/>
    <property type="match status" value="1"/>
</dbReference>
<dbReference type="Pfam" id="PF12937">
    <property type="entry name" value="F-box-like"/>
    <property type="match status" value="1"/>
</dbReference>